<dbReference type="RefSeq" id="XP_009825738.1">
    <property type="nucleotide sequence ID" value="XM_009827436.1"/>
</dbReference>
<dbReference type="AlphaFoldDB" id="W4GYI6"/>
<gene>
    <name evidence="2" type="ORF">H257_03395</name>
</gene>
<dbReference type="EMBL" id="KI913119">
    <property type="protein sequence ID" value="ETV84047.1"/>
    <property type="molecule type" value="Genomic_DNA"/>
</dbReference>
<organism evidence="2">
    <name type="scientific">Aphanomyces astaci</name>
    <name type="common">Crayfish plague agent</name>
    <dbReference type="NCBI Taxonomy" id="112090"/>
    <lineage>
        <taxon>Eukaryota</taxon>
        <taxon>Sar</taxon>
        <taxon>Stramenopiles</taxon>
        <taxon>Oomycota</taxon>
        <taxon>Saprolegniomycetes</taxon>
        <taxon>Saprolegniales</taxon>
        <taxon>Verrucalvaceae</taxon>
        <taxon>Aphanomyces</taxon>
    </lineage>
</organism>
<feature type="compositionally biased region" description="Polar residues" evidence="1">
    <location>
        <begin position="126"/>
        <end position="135"/>
    </location>
</feature>
<evidence type="ECO:0000313" key="2">
    <source>
        <dbReference type="EMBL" id="ETV84049.1"/>
    </source>
</evidence>
<dbReference type="RefSeq" id="XP_009825752.1">
    <property type="nucleotide sequence ID" value="XM_009827450.1"/>
</dbReference>
<dbReference type="RefSeq" id="XP_009825748.1">
    <property type="nucleotide sequence ID" value="XM_009827446.1"/>
</dbReference>
<dbReference type="EMBL" id="KI913119">
    <property type="protein sequence ID" value="ETV84051.1"/>
    <property type="molecule type" value="Genomic_DNA"/>
</dbReference>
<dbReference type="RefSeq" id="XP_009825745.1">
    <property type="nucleotide sequence ID" value="XM_009827443.1"/>
</dbReference>
<dbReference type="EMBL" id="KI913119">
    <property type="protein sequence ID" value="ETV84050.1"/>
    <property type="molecule type" value="Genomic_DNA"/>
</dbReference>
<dbReference type="EMBL" id="KI913119">
    <property type="protein sequence ID" value="ETV84052.1"/>
    <property type="molecule type" value="Genomic_DNA"/>
</dbReference>
<dbReference type="EMBL" id="KI913119">
    <property type="protein sequence ID" value="ETV84046.1"/>
    <property type="molecule type" value="Genomic_DNA"/>
</dbReference>
<dbReference type="RefSeq" id="XP_009825749.1">
    <property type="nucleotide sequence ID" value="XM_009827447.1"/>
</dbReference>
<dbReference type="EMBL" id="KI913119">
    <property type="protein sequence ID" value="ETV84048.1"/>
    <property type="molecule type" value="Genomic_DNA"/>
</dbReference>
<reference evidence="2" key="1">
    <citation type="submission" date="2013-12" db="EMBL/GenBank/DDBJ databases">
        <title>The Genome Sequence of Aphanomyces astaci APO3.</title>
        <authorList>
            <consortium name="The Broad Institute Genomics Platform"/>
            <person name="Russ C."/>
            <person name="Tyler B."/>
            <person name="van West P."/>
            <person name="Dieguez-Uribeondo J."/>
            <person name="Young S.K."/>
            <person name="Zeng Q."/>
            <person name="Gargeya S."/>
            <person name="Fitzgerald M."/>
            <person name="Abouelleil A."/>
            <person name="Alvarado L."/>
            <person name="Chapman S.B."/>
            <person name="Gainer-Dewar J."/>
            <person name="Goldberg J."/>
            <person name="Griggs A."/>
            <person name="Gujja S."/>
            <person name="Hansen M."/>
            <person name="Howarth C."/>
            <person name="Imamovic A."/>
            <person name="Ireland A."/>
            <person name="Larimer J."/>
            <person name="McCowan C."/>
            <person name="Murphy C."/>
            <person name="Pearson M."/>
            <person name="Poon T.W."/>
            <person name="Priest M."/>
            <person name="Roberts A."/>
            <person name="Saif S."/>
            <person name="Shea T."/>
            <person name="Sykes S."/>
            <person name="Wortman J."/>
            <person name="Nusbaum C."/>
            <person name="Birren B."/>
        </authorList>
    </citation>
    <scope>NUCLEOTIDE SEQUENCE [LARGE SCALE GENOMIC DNA]</scope>
    <source>
        <strain evidence="2">APO3</strain>
    </source>
</reference>
<feature type="region of interest" description="Disordered" evidence="1">
    <location>
        <begin position="111"/>
        <end position="135"/>
    </location>
</feature>
<proteinExistence type="predicted"/>
<dbReference type="VEuPathDB" id="FungiDB:H257_03395"/>
<accession>W4GYI6</accession>
<dbReference type="GeneID" id="20805391"/>
<dbReference type="EMBL" id="KI913119">
    <property type="protein sequence ID" value="ETV84053.1"/>
    <property type="molecule type" value="Genomic_DNA"/>
</dbReference>
<dbReference type="RefSeq" id="XP_009825744.1">
    <property type="nucleotide sequence ID" value="XM_009827442.1"/>
</dbReference>
<sequence length="135" mass="14605">MTHSWRVAMYTRNSSLSGWVLQLRSRQRPPRRVPMVPATTMMAPNTMAADFSSNNPMPMSSDGPNAPRPEMLNTYAALPMATSINNGLFKISQISTCNDTRGVTRSDLVSLSEDGPATAGVEEGLTSRTQTTLAA</sequence>
<name>W4GYI6_APHAT</name>
<protein>
    <submittedName>
        <fullName evidence="2">Uncharacterized protein</fullName>
    </submittedName>
</protein>
<dbReference type="EMBL" id="KI913119">
    <property type="protein sequence ID" value="ETV84054.1"/>
    <property type="molecule type" value="Genomic_DNA"/>
</dbReference>
<dbReference type="RefSeq" id="XP_009825751.1">
    <property type="nucleotide sequence ID" value="XM_009827449.1"/>
</dbReference>
<dbReference type="RefSeq" id="XP_009825750.1">
    <property type="nucleotide sequence ID" value="XM_009827448.1"/>
</dbReference>
<dbReference type="RefSeq" id="XP_009825747.1">
    <property type="nucleotide sequence ID" value="XM_009827445.1"/>
</dbReference>
<dbReference type="EMBL" id="KI913119">
    <property type="protein sequence ID" value="ETV84045.1"/>
    <property type="molecule type" value="Genomic_DNA"/>
</dbReference>
<evidence type="ECO:0000256" key="1">
    <source>
        <dbReference type="SAM" id="MobiDB-lite"/>
    </source>
</evidence>
<dbReference type="EMBL" id="KI913119">
    <property type="protein sequence ID" value="ETV84049.1"/>
    <property type="molecule type" value="Genomic_DNA"/>
</dbReference>
<dbReference type="RefSeq" id="XP_009825746.1">
    <property type="nucleotide sequence ID" value="XM_009827444.1"/>
</dbReference>